<keyword evidence="3" id="KW-0285">Flavoprotein</keyword>
<dbReference type="InterPro" id="IPR016169">
    <property type="entry name" value="FAD-bd_PCMH_sub2"/>
</dbReference>
<keyword evidence="4" id="KW-0274">FAD</keyword>
<sequence length="411" mass="44688">MKFSLCILSAVAAIAYAAVDPAVQDEVLQSYSKTNFSRSLDVQFRHQSNQDAYFDSLKTFNNLITPREFPESALPLAVLTPRKSSNYDIAKAVQVAKKNGLRVSARSGGYMSGYSANMAVTDKTTEDFVLFDLSKLRKVTVNPSARTATAEPGATALDVYTETIKYGLTFPGPHTARVTMGGFLLQGGMGIGSRLYGSGVDNVIGFDIITASGRVIYADARSNKDLFYAVRGGGQFFGVITKFYLKLSAIAKTPTLSPAYNASSVPIDQVFAILERPQAESLLSFYGDFDPTAPKPLENKMVFVVDPATNNKQYLFASFSALPSNTSTAVTDAQGEITKWYKSVPTSFATSDPSDYHGLIHGSDASWADNDLSYYAEDVWFPVPLDPKLQEVLIEQWDKVPSALSSMALNT</sequence>
<evidence type="ECO:0000256" key="2">
    <source>
        <dbReference type="ARBA" id="ARBA00005466"/>
    </source>
</evidence>
<comment type="similarity">
    <text evidence="2">Belongs to the oxygen-dependent FAD-linked oxidoreductase family.</text>
</comment>
<comment type="caution">
    <text evidence="8">The sequence shown here is derived from an EMBL/GenBank/DDBJ whole genome shotgun (WGS) entry which is preliminary data.</text>
</comment>
<proteinExistence type="inferred from homology"/>
<evidence type="ECO:0000256" key="5">
    <source>
        <dbReference type="ARBA" id="ARBA00023002"/>
    </source>
</evidence>
<dbReference type="PANTHER" id="PTHR42973">
    <property type="entry name" value="BINDING OXIDOREDUCTASE, PUTATIVE (AFU_ORTHOLOGUE AFUA_1G17690)-RELATED"/>
    <property type="match status" value="1"/>
</dbReference>
<evidence type="ECO:0000313" key="9">
    <source>
        <dbReference type="Proteomes" id="UP000780801"/>
    </source>
</evidence>
<feature type="signal peptide" evidence="6">
    <location>
        <begin position="1"/>
        <end position="17"/>
    </location>
</feature>
<evidence type="ECO:0000256" key="1">
    <source>
        <dbReference type="ARBA" id="ARBA00001974"/>
    </source>
</evidence>
<dbReference type="Pfam" id="PF01565">
    <property type="entry name" value="FAD_binding_4"/>
    <property type="match status" value="1"/>
</dbReference>
<comment type="cofactor">
    <cofactor evidence="1">
        <name>FAD</name>
        <dbReference type="ChEBI" id="CHEBI:57692"/>
    </cofactor>
</comment>
<evidence type="ECO:0000256" key="4">
    <source>
        <dbReference type="ARBA" id="ARBA00022827"/>
    </source>
</evidence>
<evidence type="ECO:0000256" key="6">
    <source>
        <dbReference type="SAM" id="SignalP"/>
    </source>
</evidence>
<feature type="non-terminal residue" evidence="8">
    <location>
        <position position="411"/>
    </location>
</feature>
<evidence type="ECO:0000256" key="3">
    <source>
        <dbReference type="ARBA" id="ARBA00022630"/>
    </source>
</evidence>
<evidence type="ECO:0000259" key="7">
    <source>
        <dbReference type="PROSITE" id="PS51387"/>
    </source>
</evidence>
<dbReference type="AlphaFoldDB" id="A0A9P6FJM0"/>
<keyword evidence="9" id="KW-1185">Reference proteome</keyword>
<keyword evidence="5" id="KW-0560">Oxidoreductase</keyword>
<dbReference type="Proteomes" id="UP000780801">
    <property type="component" value="Unassembled WGS sequence"/>
</dbReference>
<keyword evidence="6" id="KW-0732">Signal</keyword>
<dbReference type="OrthoDB" id="415825at2759"/>
<dbReference type="EMBL" id="JAABOA010005708">
    <property type="protein sequence ID" value="KAF9574343.1"/>
    <property type="molecule type" value="Genomic_DNA"/>
</dbReference>
<reference evidence="8" key="1">
    <citation type="journal article" date="2020" name="Fungal Divers.">
        <title>Resolving the Mortierellaceae phylogeny through synthesis of multi-gene phylogenetics and phylogenomics.</title>
        <authorList>
            <person name="Vandepol N."/>
            <person name="Liber J."/>
            <person name="Desiro A."/>
            <person name="Na H."/>
            <person name="Kennedy M."/>
            <person name="Barry K."/>
            <person name="Grigoriev I.V."/>
            <person name="Miller A.N."/>
            <person name="O'Donnell K."/>
            <person name="Stajich J.E."/>
            <person name="Bonito G."/>
        </authorList>
    </citation>
    <scope>NUCLEOTIDE SEQUENCE</scope>
    <source>
        <strain evidence="8">KOD1015</strain>
    </source>
</reference>
<dbReference type="PANTHER" id="PTHR42973:SF39">
    <property type="entry name" value="FAD-BINDING PCMH-TYPE DOMAIN-CONTAINING PROTEIN"/>
    <property type="match status" value="1"/>
</dbReference>
<organism evidence="8 9">
    <name type="scientific">Lunasporangiospora selenospora</name>
    <dbReference type="NCBI Taxonomy" id="979761"/>
    <lineage>
        <taxon>Eukaryota</taxon>
        <taxon>Fungi</taxon>
        <taxon>Fungi incertae sedis</taxon>
        <taxon>Mucoromycota</taxon>
        <taxon>Mortierellomycotina</taxon>
        <taxon>Mortierellomycetes</taxon>
        <taxon>Mortierellales</taxon>
        <taxon>Mortierellaceae</taxon>
        <taxon>Lunasporangiospora</taxon>
    </lineage>
</organism>
<dbReference type="GO" id="GO:0071949">
    <property type="term" value="F:FAD binding"/>
    <property type="evidence" value="ECO:0007669"/>
    <property type="project" value="InterPro"/>
</dbReference>
<dbReference type="SUPFAM" id="SSF56176">
    <property type="entry name" value="FAD-binding/transporter-associated domain-like"/>
    <property type="match status" value="1"/>
</dbReference>
<dbReference type="InterPro" id="IPR006094">
    <property type="entry name" value="Oxid_FAD_bind_N"/>
</dbReference>
<protein>
    <recommendedName>
        <fullName evidence="7">FAD-binding PCMH-type domain-containing protein</fullName>
    </recommendedName>
</protein>
<dbReference type="InterPro" id="IPR050416">
    <property type="entry name" value="FAD-linked_Oxidoreductase"/>
</dbReference>
<accession>A0A9P6FJM0</accession>
<gene>
    <name evidence="8" type="ORF">BGW38_008332</name>
</gene>
<dbReference type="PROSITE" id="PS51387">
    <property type="entry name" value="FAD_PCMH"/>
    <property type="match status" value="1"/>
</dbReference>
<name>A0A9P6FJM0_9FUNG</name>
<dbReference type="GO" id="GO:0016491">
    <property type="term" value="F:oxidoreductase activity"/>
    <property type="evidence" value="ECO:0007669"/>
    <property type="project" value="UniProtKB-KW"/>
</dbReference>
<dbReference type="InterPro" id="IPR036318">
    <property type="entry name" value="FAD-bd_PCMH-like_sf"/>
</dbReference>
<dbReference type="Gene3D" id="3.30.465.10">
    <property type="match status" value="1"/>
</dbReference>
<evidence type="ECO:0000313" key="8">
    <source>
        <dbReference type="EMBL" id="KAF9574343.1"/>
    </source>
</evidence>
<feature type="chain" id="PRO_5040375374" description="FAD-binding PCMH-type domain-containing protein" evidence="6">
    <location>
        <begin position="18"/>
        <end position="411"/>
    </location>
</feature>
<feature type="domain" description="FAD-binding PCMH-type" evidence="7">
    <location>
        <begin position="71"/>
        <end position="250"/>
    </location>
</feature>
<dbReference type="InterPro" id="IPR016166">
    <property type="entry name" value="FAD-bd_PCMH"/>
</dbReference>